<gene>
    <name evidence="2" type="ORF">MM35RIKEN_11380</name>
</gene>
<dbReference type="Proteomes" id="UP000681343">
    <property type="component" value="Chromosome"/>
</dbReference>
<keyword evidence="1" id="KW-0812">Transmembrane</keyword>
<dbReference type="AlphaFoldDB" id="A0A810PZ30"/>
<dbReference type="EMBL" id="AP023415">
    <property type="protein sequence ID" value="BCK78946.1"/>
    <property type="molecule type" value="Genomic_DNA"/>
</dbReference>
<keyword evidence="3" id="KW-1185">Reference proteome</keyword>
<accession>A0A810PZ30</accession>
<sequence length="109" mass="11744">MDWMGNGVLAFLAAVGIAALVWLVTGVLLRRRPPEVPAVLVLPACGGAEALEGWVRALLEVRAQLGRSAEIAVVDCGLTAEGARRVQLLAQRFDKIMVLDRGELDRIIE</sequence>
<evidence type="ECO:0000313" key="3">
    <source>
        <dbReference type="Proteomes" id="UP000681343"/>
    </source>
</evidence>
<dbReference type="KEGG" id="vfa:MM35RIKEN_11380"/>
<keyword evidence="1" id="KW-0472">Membrane</keyword>
<name>A0A810PZ30_9FIRM</name>
<feature type="transmembrane region" description="Helical" evidence="1">
    <location>
        <begin position="6"/>
        <end position="29"/>
    </location>
</feature>
<evidence type="ECO:0000256" key="1">
    <source>
        <dbReference type="SAM" id="Phobius"/>
    </source>
</evidence>
<protein>
    <submittedName>
        <fullName evidence="2">Uncharacterized protein</fullName>
    </submittedName>
</protein>
<reference evidence="2" key="1">
    <citation type="submission" date="2020-09" db="EMBL/GenBank/DDBJ databases">
        <title>New species isolated from human feces.</title>
        <authorList>
            <person name="Kitahara M."/>
            <person name="Shigeno Y."/>
            <person name="Shime M."/>
            <person name="Matsumoto Y."/>
            <person name="Nakamura S."/>
            <person name="Motooka D."/>
            <person name="Fukuoka S."/>
            <person name="Nishikawa H."/>
            <person name="Benno Y."/>
        </authorList>
    </citation>
    <scope>NUCLEOTIDE SEQUENCE</scope>
    <source>
        <strain evidence="2">MM35</strain>
    </source>
</reference>
<proteinExistence type="predicted"/>
<organism evidence="2 3">
    <name type="scientific">Vescimonas fastidiosa</name>
    <dbReference type="NCBI Taxonomy" id="2714353"/>
    <lineage>
        <taxon>Bacteria</taxon>
        <taxon>Bacillati</taxon>
        <taxon>Bacillota</taxon>
        <taxon>Clostridia</taxon>
        <taxon>Eubacteriales</taxon>
        <taxon>Oscillospiraceae</taxon>
        <taxon>Vescimonas</taxon>
    </lineage>
</organism>
<evidence type="ECO:0000313" key="2">
    <source>
        <dbReference type="EMBL" id="BCK78946.1"/>
    </source>
</evidence>
<keyword evidence="1" id="KW-1133">Transmembrane helix</keyword>